<gene>
    <name evidence="1" type="ORF">CBR_g28845</name>
</gene>
<comment type="caution">
    <text evidence="1">The sequence shown here is derived from an EMBL/GenBank/DDBJ whole genome shotgun (WGS) entry which is preliminary data.</text>
</comment>
<dbReference type="Proteomes" id="UP000265515">
    <property type="component" value="Unassembled WGS sequence"/>
</dbReference>
<reference evidence="1 2" key="1">
    <citation type="journal article" date="2018" name="Cell">
        <title>The Chara Genome: Secondary Complexity and Implications for Plant Terrestrialization.</title>
        <authorList>
            <person name="Nishiyama T."/>
            <person name="Sakayama H."/>
            <person name="Vries J.D."/>
            <person name="Buschmann H."/>
            <person name="Saint-Marcoux D."/>
            <person name="Ullrich K.K."/>
            <person name="Haas F.B."/>
            <person name="Vanderstraeten L."/>
            <person name="Becker D."/>
            <person name="Lang D."/>
            <person name="Vosolsobe S."/>
            <person name="Rombauts S."/>
            <person name="Wilhelmsson P.K.I."/>
            <person name="Janitza P."/>
            <person name="Kern R."/>
            <person name="Heyl A."/>
            <person name="Rumpler F."/>
            <person name="Villalobos L.I.A.C."/>
            <person name="Clay J.M."/>
            <person name="Skokan R."/>
            <person name="Toyoda A."/>
            <person name="Suzuki Y."/>
            <person name="Kagoshima H."/>
            <person name="Schijlen E."/>
            <person name="Tajeshwar N."/>
            <person name="Catarino B."/>
            <person name="Hetherington A.J."/>
            <person name="Saltykova A."/>
            <person name="Bonnot C."/>
            <person name="Breuninger H."/>
            <person name="Symeonidi A."/>
            <person name="Radhakrishnan G.V."/>
            <person name="Van Nieuwerburgh F."/>
            <person name="Deforce D."/>
            <person name="Chang C."/>
            <person name="Karol K.G."/>
            <person name="Hedrich R."/>
            <person name="Ulvskov P."/>
            <person name="Glockner G."/>
            <person name="Delwiche C.F."/>
            <person name="Petrasek J."/>
            <person name="Van de Peer Y."/>
            <person name="Friml J."/>
            <person name="Beilby M."/>
            <person name="Dolan L."/>
            <person name="Kohara Y."/>
            <person name="Sugano S."/>
            <person name="Fujiyama A."/>
            <person name="Delaux P.-M."/>
            <person name="Quint M."/>
            <person name="TheiBen G."/>
            <person name="Hagemann M."/>
            <person name="Harholt J."/>
            <person name="Dunand C."/>
            <person name="Zachgo S."/>
            <person name="Langdale J."/>
            <person name="Maumus F."/>
            <person name="Straeten D.V.D."/>
            <person name="Gould S.B."/>
            <person name="Rensing S.A."/>
        </authorList>
    </citation>
    <scope>NUCLEOTIDE SEQUENCE [LARGE SCALE GENOMIC DNA]</scope>
    <source>
        <strain evidence="1 2">S276</strain>
    </source>
</reference>
<evidence type="ECO:0000313" key="1">
    <source>
        <dbReference type="EMBL" id="GBG79130.1"/>
    </source>
</evidence>
<organism evidence="1 2">
    <name type="scientific">Chara braunii</name>
    <name type="common">Braun's stonewort</name>
    <dbReference type="NCBI Taxonomy" id="69332"/>
    <lineage>
        <taxon>Eukaryota</taxon>
        <taxon>Viridiplantae</taxon>
        <taxon>Streptophyta</taxon>
        <taxon>Charophyceae</taxon>
        <taxon>Charales</taxon>
        <taxon>Characeae</taxon>
        <taxon>Chara</taxon>
    </lineage>
</organism>
<keyword evidence="2" id="KW-1185">Reference proteome</keyword>
<dbReference type="EMBL" id="BFEA01000312">
    <property type="protein sequence ID" value="GBG79130.1"/>
    <property type="molecule type" value="Genomic_DNA"/>
</dbReference>
<protein>
    <submittedName>
        <fullName evidence="1">Uncharacterized protein</fullName>
    </submittedName>
</protein>
<name>A0A388L9Z2_CHABU</name>
<dbReference type="Gramene" id="GBG79130">
    <property type="protein sequence ID" value="GBG79130"/>
    <property type="gene ID" value="CBR_g28845"/>
</dbReference>
<accession>A0A388L9Z2</accession>
<evidence type="ECO:0000313" key="2">
    <source>
        <dbReference type="Proteomes" id="UP000265515"/>
    </source>
</evidence>
<sequence>MKRYTHTRNSVANANVKEKGMDPWDANQRTPTTMRPWGRTWFNEALTKQLVNLAFKFLGFKDRKAIWGVMLNTVVRFEPDGGKTSRYSQRRVATLGCKDDRRLSNSSAAATSEAGVEGVGMGIGTDGPSGEWWIELDQLSVLMHGVTNKEIRDVDNVEFCIRLTKDVVELSRCQDGDIDRRGGCKVRFAQRWNTILLPILGVEDEVVVDPIGTRMGELMGLGSAENKVV</sequence>
<proteinExistence type="predicted"/>
<dbReference type="AlphaFoldDB" id="A0A388L9Z2"/>